<evidence type="ECO:0000313" key="5">
    <source>
        <dbReference type="Proteomes" id="UP001501195"/>
    </source>
</evidence>
<dbReference type="RefSeq" id="WP_345713658.1">
    <property type="nucleotide sequence ID" value="NZ_BAABIL010000573.1"/>
</dbReference>
<keyword evidence="2" id="KW-1133">Transmembrane helix</keyword>
<accession>A0ABP9IBW2</accession>
<name>A0ABP9IBW2_9ACTN</name>
<feature type="transmembrane region" description="Helical" evidence="2">
    <location>
        <begin position="29"/>
        <end position="46"/>
    </location>
</feature>
<dbReference type="Proteomes" id="UP001501195">
    <property type="component" value="Unassembled WGS sequence"/>
</dbReference>
<reference evidence="5" key="1">
    <citation type="journal article" date="2019" name="Int. J. Syst. Evol. Microbiol.">
        <title>The Global Catalogue of Microorganisms (GCM) 10K type strain sequencing project: providing services to taxonomists for standard genome sequencing and annotation.</title>
        <authorList>
            <consortium name="The Broad Institute Genomics Platform"/>
            <consortium name="The Broad Institute Genome Sequencing Center for Infectious Disease"/>
            <person name="Wu L."/>
            <person name="Ma J."/>
        </authorList>
    </citation>
    <scope>NUCLEOTIDE SEQUENCE [LARGE SCALE GENOMIC DNA]</scope>
    <source>
        <strain evidence="5">JCM 18126</strain>
    </source>
</reference>
<evidence type="ECO:0000256" key="1">
    <source>
        <dbReference type="SAM" id="MobiDB-lite"/>
    </source>
</evidence>
<feature type="compositionally biased region" description="Basic and acidic residues" evidence="1">
    <location>
        <begin position="73"/>
        <end position="82"/>
    </location>
</feature>
<keyword evidence="5" id="KW-1185">Reference proteome</keyword>
<keyword evidence="2" id="KW-0472">Membrane</keyword>
<feature type="domain" description="DUF6458" evidence="3">
    <location>
        <begin position="3"/>
        <end position="59"/>
    </location>
</feature>
<gene>
    <name evidence="4" type="ORF">GCM10023225_31170</name>
</gene>
<evidence type="ECO:0000256" key="2">
    <source>
        <dbReference type="SAM" id="Phobius"/>
    </source>
</evidence>
<proteinExistence type="predicted"/>
<feature type="region of interest" description="Disordered" evidence="1">
    <location>
        <begin position="59"/>
        <end position="82"/>
    </location>
</feature>
<protein>
    <recommendedName>
        <fullName evidence="3">DUF6458 domain-containing protein</fullName>
    </recommendedName>
</protein>
<evidence type="ECO:0000259" key="3">
    <source>
        <dbReference type="Pfam" id="PF20059"/>
    </source>
</evidence>
<keyword evidence="2" id="KW-0812">Transmembrane</keyword>
<dbReference type="Pfam" id="PF20059">
    <property type="entry name" value="DUF6458"/>
    <property type="match status" value="1"/>
</dbReference>
<evidence type="ECO:0000313" key="4">
    <source>
        <dbReference type="EMBL" id="GAA4993184.1"/>
    </source>
</evidence>
<sequence length="82" mass="8474">MRIGSAIACIAVGAILTFAVTFSVSGLDLTAAGVVLMLAGTLWLCLETSLFAPQRRTIDSAGHSPAPAPYDTAVRRPTAEGR</sequence>
<dbReference type="EMBL" id="BAABIL010000573">
    <property type="protein sequence ID" value="GAA4993184.1"/>
    <property type="molecule type" value="Genomic_DNA"/>
</dbReference>
<dbReference type="InterPro" id="IPR045597">
    <property type="entry name" value="DUF6458"/>
</dbReference>
<comment type="caution">
    <text evidence="4">The sequence shown here is derived from an EMBL/GenBank/DDBJ whole genome shotgun (WGS) entry which is preliminary data.</text>
</comment>
<organism evidence="4 5">
    <name type="scientific">Kineococcus glutinatus</name>
    <dbReference type="NCBI Taxonomy" id="1070872"/>
    <lineage>
        <taxon>Bacteria</taxon>
        <taxon>Bacillati</taxon>
        <taxon>Actinomycetota</taxon>
        <taxon>Actinomycetes</taxon>
        <taxon>Kineosporiales</taxon>
        <taxon>Kineosporiaceae</taxon>
        <taxon>Kineococcus</taxon>
    </lineage>
</organism>